<proteinExistence type="predicted"/>
<protein>
    <submittedName>
        <fullName evidence="2">Predicted protein</fullName>
    </submittedName>
</protein>
<organism evidence="3">
    <name type="scientific">Naegleria gruberi</name>
    <name type="common">Amoeba</name>
    <dbReference type="NCBI Taxonomy" id="5762"/>
    <lineage>
        <taxon>Eukaryota</taxon>
        <taxon>Discoba</taxon>
        <taxon>Heterolobosea</taxon>
        <taxon>Tetramitia</taxon>
        <taxon>Eutetramitia</taxon>
        <taxon>Vahlkampfiidae</taxon>
        <taxon>Naegleria</taxon>
    </lineage>
</organism>
<accession>D2VVQ0</accession>
<gene>
    <name evidence="2" type="ORF">NAEGRDRAFT_59354</name>
</gene>
<dbReference type="GeneID" id="8858117"/>
<dbReference type="KEGG" id="ngr:NAEGRDRAFT_59354"/>
<dbReference type="EMBL" id="GG738902">
    <property type="protein sequence ID" value="EFC39081.1"/>
    <property type="molecule type" value="Genomic_DNA"/>
</dbReference>
<feature type="region of interest" description="Disordered" evidence="1">
    <location>
        <begin position="60"/>
        <end position="98"/>
    </location>
</feature>
<evidence type="ECO:0000256" key="1">
    <source>
        <dbReference type="SAM" id="MobiDB-lite"/>
    </source>
</evidence>
<dbReference type="InParanoid" id="D2VVQ0"/>
<reference evidence="2 3" key="1">
    <citation type="journal article" date="2010" name="Cell">
        <title>The genome of Naegleria gruberi illuminates early eukaryotic versatility.</title>
        <authorList>
            <person name="Fritz-Laylin L.K."/>
            <person name="Prochnik S.E."/>
            <person name="Ginger M.L."/>
            <person name="Dacks J.B."/>
            <person name="Carpenter M.L."/>
            <person name="Field M.C."/>
            <person name="Kuo A."/>
            <person name="Paredez A."/>
            <person name="Chapman J."/>
            <person name="Pham J."/>
            <person name="Shu S."/>
            <person name="Neupane R."/>
            <person name="Cipriano M."/>
            <person name="Mancuso J."/>
            <person name="Tu H."/>
            <person name="Salamov A."/>
            <person name="Lindquist E."/>
            <person name="Shapiro H."/>
            <person name="Lucas S."/>
            <person name="Grigoriev I.V."/>
            <person name="Cande W.Z."/>
            <person name="Fulton C."/>
            <person name="Rokhsar D.S."/>
            <person name="Dawson S.C."/>
        </authorList>
    </citation>
    <scope>NUCLEOTIDE SEQUENCE [LARGE SCALE GENOMIC DNA]</scope>
    <source>
        <strain evidence="2 3">NEG-M</strain>
    </source>
</reference>
<dbReference type="RefSeq" id="XP_002671825.1">
    <property type="nucleotide sequence ID" value="XM_002671779.1"/>
</dbReference>
<feature type="compositionally biased region" description="Low complexity" evidence="1">
    <location>
        <begin position="61"/>
        <end position="71"/>
    </location>
</feature>
<keyword evidence="3" id="KW-1185">Reference proteome</keyword>
<sequence length="485" mass="54694">MIVHLSRINILQRTPKKISSKSSSAIMPLFSSVFNHHNSNNQNDNDEDEIASALMRTKINTPSSSQPSTPSENGTSTTPRKGQSPATPRTPRDNGKFDMDNNIVSLARIFNIELCHTEHDNQKFERDLMRMLKVISIVVVKKKQVALNSSLIGYDSAVDLLAVNDQPNEFEEIQWKSTDKITVQLFVDFINGIGKLFNGHDENIDLPTSFTEEQFFEMVGRNKRSETDNDLDENEMKTVFKKLYSEKHPEVIRYLSGIAQLVVVSTLGKLASGIIATKAPLQPKDVRGSWTVQFRRYEQEADDDDCAFGILHERTDCIMKKESAAIMKPMYNFKWQVEIKFKTREILDVQAVHVRLVGIEWICDPLLKVPESEKEEFIASCKKFFSVEKAALPNHQHDNCPLIPSGKALIECVCHDVLLALVSYTPPTPSTPSSQAISTSSLKPKKNKHELSWLKKLLLNSTSDSDEIFAALSKKSSSNIAEMKH</sequence>
<dbReference type="VEuPathDB" id="AmoebaDB:NAEGRDRAFT_59354"/>
<dbReference type="Proteomes" id="UP000006671">
    <property type="component" value="Unassembled WGS sequence"/>
</dbReference>
<dbReference type="OMA" id="KFERDLM"/>
<evidence type="ECO:0000313" key="2">
    <source>
        <dbReference type="EMBL" id="EFC39081.1"/>
    </source>
</evidence>
<dbReference type="OrthoDB" id="10380720at2759"/>
<dbReference type="AlphaFoldDB" id="D2VVQ0"/>
<evidence type="ECO:0000313" key="3">
    <source>
        <dbReference type="Proteomes" id="UP000006671"/>
    </source>
</evidence>
<feature type="compositionally biased region" description="Polar residues" evidence="1">
    <location>
        <begin position="72"/>
        <end position="87"/>
    </location>
</feature>
<name>D2VVQ0_NAEGR</name>